<keyword evidence="4" id="KW-0804">Transcription</keyword>
<dbReference type="PANTHER" id="PTHR12040:SF28">
    <property type="entry name" value="ANTI-SILENCING PROTEIN A-LIKE PROTEIN"/>
    <property type="match status" value="1"/>
</dbReference>
<dbReference type="GeneID" id="40321721"/>
<evidence type="ECO:0000256" key="4">
    <source>
        <dbReference type="ARBA" id="ARBA00023163"/>
    </source>
</evidence>
<protein>
    <submittedName>
        <fullName evidence="8">Histone chaperone ASF1</fullName>
    </submittedName>
</protein>
<proteinExistence type="inferred from homology"/>
<dbReference type="AlphaFoldDB" id="A0A3S5IR16"/>
<dbReference type="SUPFAM" id="SSF101546">
    <property type="entry name" value="ASF1-like"/>
    <property type="match status" value="1"/>
</dbReference>
<dbReference type="Gene3D" id="2.60.40.1490">
    <property type="entry name" value="Histone chaperone ASF1-like"/>
    <property type="match status" value="1"/>
</dbReference>
<dbReference type="PANTHER" id="PTHR12040">
    <property type="entry name" value="ANTI-SILENCING PROTEIN 1"/>
    <property type="match status" value="1"/>
</dbReference>
<organism evidence="8 9">
    <name type="scientific">Trypanosoma conorhini</name>
    <dbReference type="NCBI Taxonomy" id="83891"/>
    <lineage>
        <taxon>Eukaryota</taxon>
        <taxon>Discoba</taxon>
        <taxon>Euglenozoa</taxon>
        <taxon>Kinetoplastea</taxon>
        <taxon>Metakinetoplastina</taxon>
        <taxon>Trypanosomatida</taxon>
        <taxon>Trypanosomatidae</taxon>
        <taxon>Trypanosoma</taxon>
    </lineage>
</organism>
<gene>
    <name evidence="8" type="ORF">Tco025E_08110</name>
</gene>
<dbReference type="GO" id="GO:0000785">
    <property type="term" value="C:chromatin"/>
    <property type="evidence" value="ECO:0007669"/>
    <property type="project" value="TreeGrafter"/>
</dbReference>
<evidence type="ECO:0000256" key="5">
    <source>
        <dbReference type="ARBA" id="ARBA00023186"/>
    </source>
</evidence>
<evidence type="ECO:0000256" key="6">
    <source>
        <dbReference type="ARBA" id="ARBA00023242"/>
    </source>
</evidence>
<evidence type="ECO:0000256" key="3">
    <source>
        <dbReference type="ARBA" id="ARBA00023015"/>
    </source>
</evidence>
<name>A0A3S5IR16_9TRYP</name>
<evidence type="ECO:0000313" key="8">
    <source>
        <dbReference type="EMBL" id="RNF03768.1"/>
    </source>
</evidence>
<dbReference type="InterPro" id="IPR036747">
    <property type="entry name" value="ASF1-like_sf"/>
</dbReference>
<sequence>MTTRLVLRGVSVVGSNPAPFTDPIVLKVVLEVFEKPPAHAIDVKFMWKPIWDFPVDQELDEFEVGPLATLGRHELTLQSDPPDFARIPDPTGPTALIVSFTYEGREFLHLGYNAVVTCEGEMPDVFETAEPLRRHLAQCFPRQLAIVWDENAGDAVNDGAGDGGSKSHSEAKADDSGDEDKDEDEAARGECASDSDNGEPPLKRPKT</sequence>
<keyword evidence="6" id="KW-0539">Nucleus</keyword>
<dbReference type="GO" id="GO:0005634">
    <property type="term" value="C:nucleus"/>
    <property type="evidence" value="ECO:0007669"/>
    <property type="project" value="UniProtKB-SubCell"/>
</dbReference>
<dbReference type="Pfam" id="PF04729">
    <property type="entry name" value="ASF1_hist_chap"/>
    <property type="match status" value="1"/>
</dbReference>
<evidence type="ECO:0000256" key="7">
    <source>
        <dbReference type="SAM" id="MobiDB-lite"/>
    </source>
</evidence>
<comment type="similarity">
    <text evidence="2">Belongs to the ASF1 family.</text>
</comment>
<feature type="compositionally biased region" description="Acidic residues" evidence="7">
    <location>
        <begin position="176"/>
        <end position="185"/>
    </location>
</feature>
<dbReference type="InterPro" id="IPR006818">
    <property type="entry name" value="ASF1-like"/>
</dbReference>
<dbReference type="GO" id="GO:0042393">
    <property type="term" value="F:histone binding"/>
    <property type="evidence" value="ECO:0007669"/>
    <property type="project" value="TreeGrafter"/>
</dbReference>
<comment type="caution">
    <text evidence="8">The sequence shown here is derived from an EMBL/GenBank/DDBJ whole genome shotgun (WGS) entry which is preliminary data.</text>
</comment>
<keyword evidence="9" id="KW-1185">Reference proteome</keyword>
<reference evidence="8 9" key="1">
    <citation type="journal article" date="2018" name="BMC Genomics">
        <title>Genomic comparison of Trypanosoma conorhini and Trypanosoma rangeli to Trypanosoma cruzi strains of high and low virulence.</title>
        <authorList>
            <person name="Bradwell K.R."/>
            <person name="Koparde V.N."/>
            <person name="Matveyev A.V."/>
            <person name="Serrano M.G."/>
            <person name="Alves J.M."/>
            <person name="Parikh H."/>
            <person name="Huang B."/>
            <person name="Lee V."/>
            <person name="Espinosa-Alvarez O."/>
            <person name="Ortiz P.A."/>
            <person name="Costa-Martins A.G."/>
            <person name="Teixeira M.M."/>
            <person name="Buck G.A."/>
        </authorList>
    </citation>
    <scope>NUCLEOTIDE SEQUENCE [LARGE SCALE GENOMIC DNA]</scope>
    <source>
        <strain evidence="8 9">025E</strain>
    </source>
</reference>
<dbReference type="RefSeq" id="XP_029224908.1">
    <property type="nucleotide sequence ID" value="XM_029374967.1"/>
</dbReference>
<dbReference type="EMBL" id="MKKU01000707">
    <property type="protein sequence ID" value="RNF03768.1"/>
    <property type="molecule type" value="Genomic_DNA"/>
</dbReference>
<comment type="subcellular location">
    <subcellularLocation>
        <location evidence="1">Nucleus</location>
    </subcellularLocation>
</comment>
<dbReference type="GO" id="GO:0006335">
    <property type="term" value="P:DNA replication-dependent chromatin assembly"/>
    <property type="evidence" value="ECO:0007669"/>
    <property type="project" value="TreeGrafter"/>
</dbReference>
<evidence type="ECO:0000313" key="9">
    <source>
        <dbReference type="Proteomes" id="UP000284403"/>
    </source>
</evidence>
<keyword evidence="5" id="KW-0143">Chaperone</keyword>
<accession>A0A3S5IR16</accession>
<dbReference type="OrthoDB" id="29755at2759"/>
<feature type="compositionally biased region" description="Basic and acidic residues" evidence="7">
    <location>
        <begin position="165"/>
        <end position="175"/>
    </location>
</feature>
<dbReference type="Proteomes" id="UP000284403">
    <property type="component" value="Unassembled WGS sequence"/>
</dbReference>
<evidence type="ECO:0000256" key="1">
    <source>
        <dbReference type="ARBA" id="ARBA00004123"/>
    </source>
</evidence>
<keyword evidence="3" id="KW-0805">Transcription regulation</keyword>
<feature type="region of interest" description="Disordered" evidence="7">
    <location>
        <begin position="155"/>
        <end position="207"/>
    </location>
</feature>
<evidence type="ECO:0000256" key="2">
    <source>
        <dbReference type="ARBA" id="ARBA00006051"/>
    </source>
</evidence>